<dbReference type="AlphaFoldDB" id="A0A9Q9EHH2"/>
<dbReference type="GO" id="GO:0000976">
    <property type="term" value="F:transcription cis-regulatory region binding"/>
    <property type="evidence" value="ECO:0007669"/>
    <property type="project" value="TreeGrafter"/>
</dbReference>
<evidence type="ECO:0000256" key="2">
    <source>
        <dbReference type="ARBA" id="ARBA00023242"/>
    </source>
</evidence>
<keyword evidence="5" id="KW-1185">Reference proteome</keyword>
<reference evidence="4" key="1">
    <citation type="submission" date="2022-06" db="EMBL/GenBank/DDBJ databases">
        <title>Complete genome sequences of two strains of the flax pathogen Septoria linicola.</title>
        <authorList>
            <person name="Lapalu N."/>
            <person name="Simon A."/>
            <person name="Demenou B."/>
            <person name="Paumier D."/>
            <person name="Guillot M.-P."/>
            <person name="Gout L."/>
            <person name="Valade R."/>
        </authorList>
    </citation>
    <scope>NUCLEOTIDE SEQUENCE</scope>
    <source>
        <strain evidence="4">SE15195</strain>
    </source>
</reference>
<name>A0A9Q9EHH2_9PEZI</name>
<dbReference type="GO" id="GO:0045944">
    <property type="term" value="P:positive regulation of transcription by RNA polymerase II"/>
    <property type="evidence" value="ECO:0007669"/>
    <property type="project" value="TreeGrafter"/>
</dbReference>
<gene>
    <name evidence="4" type="ORF">Slin15195_G043040</name>
</gene>
<evidence type="ECO:0000313" key="5">
    <source>
        <dbReference type="Proteomes" id="UP001056384"/>
    </source>
</evidence>
<dbReference type="InterPro" id="IPR021858">
    <property type="entry name" value="Fun_TF"/>
</dbReference>
<feature type="region of interest" description="Disordered" evidence="3">
    <location>
        <begin position="113"/>
        <end position="186"/>
    </location>
</feature>
<sequence>MRPGKGCESCRERHVKCFTEKGHSACMGCLEGIEYARSRGSHSRQSLTYGKHQVWVNTRKNFSFILEDGNGLEYGVPDDGDTHIPPPEADFQPSPAVDLPRRGAPIASILISEPDIQTDRSPVDSVFSNASTTQRVEAQRGRAADAPGSGPPAASWQPLRPAIRARESSTPRPRDHSAHDYAPDYSSPASIAELQKRHEDGLGAAAAASCAIMNTTGASPASLPTPGATAQLSLSRREAYLVQHFISKIGPWMDVCDAQMHCTHELPRLAMFKPMILYALLAVTSRHLAINSGFSEEPAEAACYHGQCLKLVIEQLQGPEALYDDLLLATVVCLRIYEEIDPYHDAAHHLLADTDRLMRTIPTFAHSGGLGEAACWQSLRQDIYISIARSRPPSLHLENFELSSVFTFRDDGACANVMILMFAKILRLTCTENEQNNVSAWYRLALDVEAWNDRRLRLFQPMYYEELDVTEGRPFPIVHCITPAQVAALQYFHSFHVFLRLFRPQTESGSSSGFHASKRSRALEREVTHHLAVLTGLAIHNPSVENALFTAAHLLSIGGYCITNSLQRLKVVEFLEHVERTLGWDTTRTIALLKKQWEDLDGPGE</sequence>
<dbReference type="GO" id="GO:0003700">
    <property type="term" value="F:DNA-binding transcription factor activity"/>
    <property type="evidence" value="ECO:0007669"/>
    <property type="project" value="TreeGrafter"/>
</dbReference>
<dbReference type="PANTHER" id="PTHR37534">
    <property type="entry name" value="TRANSCRIPTIONAL ACTIVATOR PROTEIN UGA3"/>
    <property type="match status" value="1"/>
</dbReference>
<dbReference type="Pfam" id="PF11951">
    <property type="entry name" value="Fungal_trans_2"/>
    <property type="match status" value="1"/>
</dbReference>
<feature type="compositionally biased region" description="Polar residues" evidence="3">
    <location>
        <begin position="126"/>
        <end position="136"/>
    </location>
</feature>
<organism evidence="4 5">
    <name type="scientific">Septoria linicola</name>
    <dbReference type="NCBI Taxonomy" id="215465"/>
    <lineage>
        <taxon>Eukaryota</taxon>
        <taxon>Fungi</taxon>
        <taxon>Dikarya</taxon>
        <taxon>Ascomycota</taxon>
        <taxon>Pezizomycotina</taxon>
        <taxon>Dothideomycetes</taxon>
        <taxon>Dothideomycetidae</taxon>
        <taxon>Mycosphaerellales</taxon>
        <taxon>Mycosphaerellaceae</taxon>
        <taxon>Septoria</taxon>
    </lineage>
</organism>
<dbReference type="PANTHER" id="PTHR37534:SF25">
    <property type="entry name" value="ZN(II)2CYS6 TRANSCRIPTION FACTOR (EUROFUNG)"/>
    <property type="match status" value="1"/>
</dbReference>
<dbReference type="GO" id="GO:0005634">
    <property type="term" value="C:nucleus"/>
    <property type="evidence" value="ECO:0007669"/>
    <property type="project" value="TreeGrafter"/>
</dbReference>
<evidence type="ECO:0000256" key="3">
    <source>
        <dbReference type="SAM" id="MobiDB-lite"/>
    </source>
</evidence>
<evidence type="ECO:0000256" key="1">
    <source>
        <dbReference type="ARBA" id="ARBA00004123"/>
    </source>
</evidence>
<protein>
    <submittedName>
        <fullName evidence="4">Fungal transcription factor</fullName>
    </submittedName>
</protein>
<proteinExistence type="predicted"/>
<dbReference type="Proteomes" id="UP001056384">
    <property type="component" value="Chromosome 3"/>
</dbReference>
<accession>A0A9Q9EHH2</accession>
<dbReference type="EMBL" id="CP099420">
    <property type="protein sequence ID" value="USW50985.1"/>
    <property type="molecule type" value="Genomic_DNA"/>
</dbReference>
<dbReference type="OrthoDB" id="4525710at2759"/>
<evidence type="ECO:0000313" key="4">
    <source>
        <dbReference type="EMBL" id="USW50985.1"/>
    </source>
</evidence>
<dbReference type="CDD" id="cd12148">
    <property type="entry name" value="fungal_TF_MHR"/>
    <property type="match status" value="1"/>
</dbReference>
<keyword evidence="2" id="KW-0539">Nucleus</keyword>
<feature type="compositionally biased region" description="Basic and acidic residues" evidence="3">
    <location>
        <begin position="164"/>
        <end position="182"/>
    </location>
</feature>
<feature type="compositionally biased region" description="Low complexity" evidence="3">
    <location>
        <begin position="144"/>
        <end position="155"/>
    </location>
</feature>
<comment type="subcellular location">
    <subcellularLocation>
        <location evidence="1">Nucleus</location>
    </subcellularLocation>
</comment>